<dbReference type="EMBL" id="JAUHLI010000012">
    <property type="protein sequence ID" value="MEE2002323.1"/>
    <property type="molecule type" value="Genomic_DNA"/>
</dbReference>
<dbReference type="Gene3D" id="1.10.10.60">
    <property type="entry name" value="Homeodomain-like"/>
    <property type="match status" value="1"/>
</dbReference>
<feature type="transmembrane region" description="Helical" evidence="4">
    <location>
        <begin position="138"/>
        <end position="158"/>
    </location>
</feature>
<evidence type="ECO:0000256" key="1">
    <source>
        <dbReference type="ARBA" id="ARBA00023015"/>
    </source>
</evidence>
<proteinExistence type="predicted"/>
<dbReference type="InterPro" id="IPR018060">
    <property type="entry name" value="HTH_AraC"/>
</dbReference>
<dbReference type="PANTHER" id="PTHR47894">
    <property type="entry name" value="HTH-TYPE TRANSCRIPTIONAL REGULATOR GADX"/>
    <property type="match status" value="1"/>
</dbReference>
<protein>
    <submittedName>
        <fullName evidence="6">Helix-turn-helix domain-containing protein</fullName>
    </submittedName>
</protein>
<dbReference type="Pfam" id="PF12833">
    <property type="entry name" value="HTH_18"/>
    <property type="match status" value="1"/>
</dbReference>
<organism evidence="6 7">
    <name type="scientific">Alkalimonas cellulosilytica</name>
    <dbReference type="NCBI Taxonomy" id="3058395"/>
    <lineage>
        <taxon>Bacteria</taxon>
        <taxon>Pseudomonadati</taxon>
        <taxon>Pseudomonadota</taxon>
        <taxon>Gammaproteobacteria</taxon>
        <taxon>Alkalimonas</taxon>
    </lineage>
</organism>
<dbReference type="SMART" id="SM00342">
    <property type="entry name" value="HTH_ARAC"/>
    <property type="match status" value="1"/>
</dbReference>
<evidence type="ECO:0000256" key="4">
    <source>
        <dbReference type="SAM" id="Phobius"/>
    </source>
</evidence>
<sequence length="330" mass="36989">MTTEHATKDSWQMLSEMMAAHGVCMDGLIEHTETGDTGSPASMLRLLERFAIEVQDESLHLSERPLMPGTNDYVLSSLCHCTTIQQALQQLANAYNFIHAGNYNQLECTERHLIYRIDDRSFPYTADARQYIAFNLDMVLVFIHGVITTLAGSAVPLLKIKSRNQAASQSPLPATFTETALSFSASCFELHYPAELATRAIQRPDGQILNSSLVYSELQRLGTEPCGQSATSFPLKVRLALESGLRDQASVARTLGCSVATLRRRLAAHRTSFRQYKEQLLNQEAKLLLMQQLTLEDIAHKLSFSDARSFKRAFRNWNGISPRQYAERKG</sequence>
<evidence type="ECO:0000313" key="7">
    <source>
        <dbReference type="Proteomes" id="UP001336314"/>
    </source>
</evidence>
<dbReference type="SUPFAM" id="SSF46689">
    <property type="entry name" value="Homeodomain-like"/>
    <property type="match status" value="1"/>
</dbReference>
<evidence type="ECO:0000313" key="6">
    <source>
        <dbReference type="EMBL" id="MEE2002323.1"/>
    </source>
</evidence>
<dbReference type="InterPro" id="IPR032687">
    <property type="entry name" value="AraC-type_N"/>
</dbReference>
<dbReference type="Pfam" id="PF12625">
    <property type="entry name" value="Arabinose_bd"/>
    <property type="match status" value="1"/>
</dbReference>
<accession>A0ABU7J718</accession>
<name>A0ABU7J718_9GAMM</name>
<evidence type="ECO:0000256" key="3">
    <source>
        <dbReference type="ARBA" id="ARBA00023163"/>
    </source>
</evidence>
<reference evidence="6 7" key="1">
    <citation type="submission" date="2023-07" db="EMBL/GenBank/DDBJ databases">
        <title>Alkalimonas sp., MEB108 novel, alkaliphilic bacterium isolated from Lonar Lake, India.</title>
        <authorList>
            <person name="Joshi A."/>
            <person name="Thite S."/>
        </authorList>
    </citation>
    <scope>NUCLEOTIDE SEQUENCE [LARGE SCALE GENOMIC DNA]</scope>
    <source>
        <strain evidence="6 7">MEB108</strain>
    </source>
</reference>
<keyword evidence="4" id="KW-0812">Transmembrane</keyword>
<keyword evidence="4" id="KW-0472">Membrane</keyword>
<dbReference type="Proteomes" id="UP001336314">
    <property type="component" value="Unassembled WGS sequence"/>
</dbReference>
<dbReference type="RefSeq" id="WP_330129392.1">
    <property type="nucleotide sequence ID" value="NZ_JAUHLI010000012.1"/>
</dbReference>
<keyword evidence="2" id="KW-0238">DNA-binding</keyword>
<evidence type="ECO:0000256" key="2">
    <source>
        <dbReference type="ARBA" id="ARBA00023125"/>
    </source>
</evidence>
<comment type="caution">
    <text evidence="6">The sequence shown here is derived from an EMBL/GenBank/DDBJ whole genome shotgun (WGS) entry which is preliminary data.</text>
</comment>
<keyword evidence="7" id="KW-1185">Reference proteome</keyword>
<dbReference type="PANTHER" id="PTHR47894:SF1">
    <property type="entry name" value="HTH-TYPE TRANSCRIPTIONAL REGULATOR VQSM"/>
    <property type="match status" value="1"/>
</dbReference>
<dbReference type="InterPro" id="IPR009057">
    <property type="entry name" value="Homeodomain-like_sf"/>
</dbReference>
<dbReference type="PROSITE" id="PS01124">
    <property type="entry name" value="HTH_ARAC_FAMILY_2"/>
    <property type="match status" value="1"/>
</dbReference>
<keyword evidence="4" id="KW-1133">Transmembrane helix</keyword>
<feature type="domain" description="HTH araC/xylS-type" evidence="5">
    <location>
        <begin position="250"/>
        <end position="328"/>
    </location>
</feature>
<gene>
    <name evidence="6" type="ORF">QWY20_12745</name>
</gene>
<keyword evidence="1" id="KW-0805">Transcription regulation</keyword>
<evidence type="ECO:0000259" key="5">
    <source>
        <dbReference type="PROSITE" id="PS01124"/>
    </source>
</evidence>
<keyword evidence="3" id="KW-0804">Transcription</keyword>